<protein>
    <submittedName>
        <fullName evidence="2">Uncharacterized protein</fullName>
    </submittedName>
</protein>
<proteinExistence type="predicted"/>
<name>A0AAD5DE04_AMBAR</name>
<dbReference type="EMBL" id="JAMZMK010000607">
    <property type="protein sequence ID" value="KAI7756065.1"/>
    <property type="molecule type" value="Genomic_DNA"/>
</dbReference>
<keyword evidence="3" id="KW-1185">Reference proteome</keyword>
<organism evidence="2 3">
    <name type="scientific">Ambrosia artemisiifolia</name>
    <name type="common">Common ragweed</name>
    <dbReference type="NCBI Taxonomy" id="4212"/>
    <lineage>
        <taxon>Eukaryota</taxon>
        <taxon>Viridiplantae</taxon>
        <taxon>Streptophyta</taxon>
        <taxon>Embryophyta</taxon>
        <taxon>Tracheophyta</taxon>
        <taxon>Spermatophyta</taxon>
        <taxon>Magnoliopsida</taxon>
        <taxon>eudicotyledons</taxon>
        <taxon>Gunneridae</taxon>
        <taxon>Pentapetalae</taxon>
        <taxon>asterids</taxon>
        <taxon>campanulids</taxon>
        <taxon>Asterales</taxon>
        <taxon>Asteraceae</taxon>
        <taxon>Asteroideae</taxon>
        <taxon>Heliantheae alliance</taxon>
        <taxon>Heliantheae</taxon>
        <taxon>Ambrosia</taxon>
    </lineage>
</organism>
<feature type="non-terminal residue" evidence="2">
    <location>
        <position position="1"/>
    </location>
</feature>
<evidence type="ECO:0000313" key="2">
    <source>
        <dbReference type="EMBL" id="KAI7756065.1"/>
    </source>
</evidence>
<accession>A0AAD5DE04</accession>
<dbReference type="PANTHER" id="PTHR48235:SF1">
    <property type="entry name" value="OS01G0916700 PROTEIN"/>
    <property type="match status" value="1"/>
</dbReference>
<feature type="region of interest" description="Disordered" evidence="1">
    <location>
        <begin position="82"/>
        <end position="114"/>
    </location>
</feature>
<evidence type="ECO:0000313" key="3">
    <source>
        <dbReference type="Proteomes" id="UP001206925"/>
    </source>
</evidence>
<feature type="compositionally biased region" description="Polar residues" evidence="1">
    <location>
        <begin position="82"/>
        <end position="94"/>
    </location>
</feature>
<evidence type="ECO:0000256" key="1">
    <source>
        <dbReference type="SAM" id="MobiDB-lite"/>
    </source>
</evidence>
<comment type="caution">
    <text evidence="2">The sequence shown here is derived from an EMBL/GenBank/DDBJ whole genome shotgun (WGS) entry which is preliminary data.</text>
</comment>
<gene>
    <name evidence="2" type="ORF">M8C21_032466</name>
</gene>
<dbReference type="PANTHER" id="PTHR48235">
    <property type="entry name" value="OS01G0916700 PROTEIN"/>
    <property type="match status" value="1"/>
</dbReference>
<dbReference type="AlphaFoldDB" id="A0AAD5DE04"/>
<sequence>FNPPFLNIHNPMEDNRKILPAYSHHHQCLQLSPHCPQHAAYRFPPNTHHHHHLHLSPDCPLHRHLLLLPPCPLHTPTFHPINQSSIPFPQNTNFDPIPPEAEHGNEQQEEDDEEFTYVLTDEWKDFFAKSEAKRRLAKKQGKKKGKD</sequence>
<dbReference type="Proteomes" id="UP001206925">
    <property type="component" value="Unassembled WGS sequence"/>
</dbReference>
<reference evidence="2" key="1">
    <citation type="submission" date="2022-06" db="EMBL/GenBank/DDBJ databases">
        <title>Uncovering the hologenomic basis of an extraordinary plant invasion.</title>
        <authorList>
            <person name="Bieker V.C."/>
            <person name="Martin M.D."/>
            <person name="Gilbert T."/>
            <person name="Hodgins K."/>
            <person name="Battlay P."/>
            <person name="Petersen B."/>
            <person name="Wilson J."/>
        </authorList>
    </citation>
    <scope>NUCLEOTIDE SEQUENCE</scope>
    <source>
        <strain evidence="2">AA19_3_7</strain>
        <tissue evidence="2">Leaf</tissue>
    </source>
</reference>